<dbReference type="GO" id="GO:0006351">
    <property type="term" value="P:DNA-templated transcription"/>
    <property type="evidence" value="ECO:0007669"/>
    <property type="project" value="InterPro"/>
</dbReference>
<dbReference type="AlphaFoldDB" id="A0A0C1ENK6"/>
<evidence type="ECO:0000313" key="2">
    <source>
        <dbReference type="EMBL" id="KIA77894.1"/>
    </source>
</evidence>
<evidence type="ECO:0000313" key="3">
    <source>
        <dbReference type="Proteomes" id="UP000031307"/>
    </source>
</evidence>
<dbReference type="PATRIC" id="fig|83552.4.peg.936"/>
<dbReference type="Gene3D" id="1.10.150.20">
    <property type="entry name" value="5' to 3' exonuclease, C-terminal subdomain"/>
    <property type="match status" value="1"/>
</dbReference>
<dbReference type="Pfam" id="PF03118">
    <property type="entry name" value="RNA_pol_A_CTD"/>
    <property type="match status" value="1"/>
</dbReference>
<comment type="caution">
    <text evidence="2">The sequence shown here is derived from an EMBL/GenBank/DDBJ whole genome shotgun (WGS) entry which is preliminary data.</text>
</comment>
<dbReference type="GO" id="GO:0003899">
    <property type="term" value="F:DNA-directed RNA polymerase activity"/>
    <property type="evidence" value="ECO:0007669"/>
    <property type="project" value="InterPro"/>
</dbReference>
<accession>A0A0C1ENK6</accession>
<gene>
    <name evidence="2" type="ORF">DB43_FL00090</name>
</gene>
<dbReference type="EMBL" id="JSAM01000056">
    <property type="protein sequence ID" value="KIA77894.1"/>
    <property type="molecule type" value="Genomic_DNA"/>
</dbReference>
<dbReference type="InterPro" id="IPR011260">
    <property type="entry name" value="RNAP_asu_C"/>
</dbReference>
<proteinExistence type="predicted"/>
<feature type="domain" description="RNA polymerase alpha subunit C-terminal" evidence="1">
    <location>
        <begin position="134"/>
        <end position="191"/>
    </location>
</feature>
<dbReference type="SUPFAM" id="SSF47789">
    <property type="entry name" value="C-terminal domain of RNA polymerase alpha subunit"/>
    <property type="match status" value="1"/>
</dbReference>
<organism evidence="2 3">
    <name type="scientific">Parachlamydia acanthamoebae</name>
    <dbReference type="NCBI Taxonomy" id="83552"/>
    <lineage>
        <taxon>Bacteria</taxon>
        <taxon>Pseudomonadati</taxon>
        <taxon>Chlamydiota</taxon>
        <taxon>Chlamydiia</taxon>
        <taxon>Parachlamydiales</taxon>
        <taxon>Parachlamydiaceae</taxon>
        <taxon>Parachlamydia</taxon>
    </lineage>
</organism>
<protein>
    <recommendedName>
        <fullName evidence="1">RNA polymerase alpha subunit C-terminal domain-containing protein</fullName>
    </recommendedName>
</protein>
<dbReference type="GO" id="GO:0003677">
    <property type="term" value="F:DNA binding"/>
    <property type="evidence" value="ECO:0007669"/>
    <property type="project" value="InterPro"/>
</dbReference>
<name>A0A0C1ENK6_9BACT</name>
<dbReference type="Proteomes" id="UP000031307">
    <property type="component" value="Unassembled WGS sequence"/>
</dbReference>
<evidence type="ECO:0000259" key="1">
    <source>
        <dbReference type="Pfam" id="PF03118"/>
    </source>
</evidence>
<sequence>MMPILENLKKQFDQFVNTSKDDNEEDFIPCTEHLQISNPPYFHANAETVAKQTLSPNTPVPFADIYKTAYTHGLEKTYALETVNVNSIRKLNTSTPTKISSSVSETVSEVTIHEKQQLEFDFGPGFRNWISPIFLDEPIHILGLSQHAEKCLEKNGKCLIQDLLKADTQDLIFLKGMGQGHIDEIQQTLKKYVKNRSTERDYSLGWGSWIKSLVGAYDRKKSYVFLEKFDLNELLSLSPAENVEVRRLNTQKKEEWYLDVKKFCTSPAKSESVHQRMQEVVEAFIKPWMQNRSGIATLQELKERFQKISYSFKIAHSASNFFNELFYDNQFCLATYLHEVGQGLFCVDQRTAEIYLHLTKKARSYFYSPKTNYKLDHLIQLLEKEEMKEWNHYARHDMQKMLRLSPFFSVRKGMSHQLEIRLN</sequence>
<reference evidence="2 3" key="1">
    <citation type="journal article" date="2014" name="Mol. Biol. Evol.">
        <title>Massive expansion of Ubiquitination-related gene families within the Chlamydiae.</title>
        <authorList>
            <person name="Domman D."/>
            <person name="Collingro A."/>
            <person name="Lagkouvardos I."/>
            <person name="Gehre L."/>
            <person name="Weinmaier T."/>
            <person name="Rattei T."/>
            <person name="Subtil A."/>
            <person name="Horn M."/>
        </authorList>
    </citation>
    <scope>NUCLEOTIDE SEQUENCE [LARGE SCALE GENOMIC DNA]</scope>
    <source>
        <strain evidence="2 3">OEW1</strain>
    </source>
</reference>